<comment type="caution">
    <text evidence="1">The sequence shown here is derived from an EMBL/GenBank/DDBJ whole genome shotgun (WGS) entry which is preliminary data.</text>
</comment>
<reference evidence="1" key="1">
    <citation type="journal article" date="2014" name="Front. Microbiol.">
        <title>High frequency of phylogenetically diverse reductive dehalogenase-homologous genes in deep subseafloor sedimentary metagenomes.</title>
        <authorList>
            <person name="Kawai M."/>
            <person name="Futagami T."/>
            <person name="Toyoda A."/>
            <person name="Takaki Y."/>
            <person name="Nishi S."/>
            <person name="Hori S."/>
            <person name="Arai W."/>
            <person name="Tsubouchi T."/>
            <person name="Morono Y."/>
            <person name="Uchiyama I."/>
            <person name="Ito T."/>
            <person name="Fujiyama A."/>
            <person name="Inagaki F."/>
            <person name="Takami H."/>
        </authorList>
    </citation>
    <scope>NUCLEOTIDE SEQUENCE</scope>
    <source>
        <strain evidence="1">Expedition CK06-06</strain>
    </source>
</reference>
<name>X1BDP7_9ZZZZ</name>
<organism evidence="1">
    <name type="scientific">marine sediment metagenome</name>
    <dbReference type="NCBI Taxonomy" id="412755"/>
    <lineage>
        <taxon>unclassified sequences</taxon>
        <taxon>metagenomes</taxon>
        <taxon>ecological metagenomes</taxon>
    </lineage>
</organism>
<evidence type="ECO:0000313" key="1">
    <source>
        <dbReference type="EMBL" id="GAG93140.1"/>
    </source>
</evidence>
<protein>
    <submittedName>
        <fullName evidence="1">Uncharacterized protein</fullName>
    </submittedName>
</protein>
<feature type="non-terminal residue" evidence="1">
    <location>
        <position position="1"/>
    </location>
</feature>
<dbReference type="AlphaFoldDB" id="X1BDP7"/>
<accession>X1BDP7</accession>
<dbReference type="EMBL" id="BART01020857">
    <property type="protein sequence ID" value="GAG93140.1"/>
    <property type="molecule type" value="Genomic_DNA"/>
</dbReference>
<sequence>GYIFAIPAAMPGIPSLLSILYSKDVFSTFQAKIYRGRGIFSYPTDAK</sequence>
<gene>
    <name evidence="1" type="ORF">S01H4_38646</name>
</gene>
<proteinExistence type="predicted"/>